<dbReference type="Proteomes" id="UP000321491">
    <property type="component" value="Unassembled WGS sequence"/>
</dbReference>
<proteinExistence type="predicted"/>
<evidence type="ECO:0000313" key="4">
    <source>
        <dbReference type="Proteomes" id="UP000321491"/>
    </source>
</evidence>
<name>A0A511UZN7_9BACI</name>
<reference evidence="3 4" key="1">
    <citation type="submission" date="2019-07" db="EMBL/GenBank/DDBJ databases">
        <title>Whole genome shotgun sequence of Cerasibacillus quisquiliarum NBRC 102429.</title>
        <authorList>
            <person name="Hosoyama A."/>
            <person name="Uohara A."/>
            <person name="Ohji S."/>
            <person name="Ichikawa N."/>
        </authorList>
    </citation>
    <scope>NUCLEOTIDE SEQUENCE [LARGE SCALE GENOMIC DNA]</scope>
    <source>
        <strain evidence="3 4">NBRC 102429</strain>
    </source>
</reference>
<dbReference type="EMBL" id="BJXW01000029">
    <property type="protein sequence ID" value="GEN32115.1"/>
    <property type="molecule type" value="Genomic_DNA"/>
</dbReference>
<dbReference type="InterPro" id="IPR024453">
    <property type="entry name" value="Peptidase_C92"/>
</dbReference>
<evidence type="ECO:0000256" key="1">
    <source>
        <dbReference type="SAM" id="Coils"/>
    </source>
</evidence>
<dbReference type="InterPro" id="IPR038765">
    <property type="entry name" value="Papain-like_cys_pep_sf"/>
</dbReference>
<dbReference type="Gene3D" id="3.90.1720.10">
    <property type="entry name" value="endopeptidase domain like (from Nostoc punctiforme)"/>
    <property type="match status" value="1"/>
</dbReference>
<evidence type="ECO:0000313" key="3">
    <source>
        <dbReference type="EMBL" id="GEN32115.1"/>
    </source>
</evidence>
<feature type="chain" id="PRO_5021957902" description="YycO" evidence="2">
    <location>
        <begin position="24"/>
        <end position="241"/>
    </location>
</feature>
<comment type="caution">
    <text evidence="3">The sequence shown here is derived from an EMBL/GenBank/DDBJ whole genome shotgun (WGS) entry which is preliminary data.</text>
</comment>
<sequence length="241" mass="26966">MKRIGLLLIVIFTCLSGTMTVSASTAFYENDVFSKIAHLQQGVSVEEVKESVTIFAKEEGLTITEAADMILKELEDQIAQDEKERNQLAGGSSGNYKLKPSERNGDIYYTPSTTLGVPHGHNGIYYNRYYVVESLPSTGVRMIRYNDRNVEKNAVMQKVKTTQTNRDAAANWAKSRVGDPYSYNFATNRHTGHYGAKNCSKLLWSAYLLNAGIDIDYNKGAGVYPKDIRDSSYVETYLVIQ</sequence>
<protein>
    <recommendedName>
        <fullName evidence="5">YycO</fullName>
    </recommendedName>
</protein>
<evidence type="ECO:0000256" key="2">
    <source>
        <dbReference type="SAM" id="SignalP"/>
    </source>
</evidence>
<feature type="signal peptide" evidence="2">
    <location>
        <begin position="1"/>
        <end position="23"/>
    </location>
</feature>
<organism evidence="3 4">
    <name type="scientific">Cerasibacillus quisquiliarum</name>
    <dbReference type="NCBI Taxonomy" id="227865"/>
    <lineage>
        <taxon>Bacteria</taxon>
        <taxon>Bacillati</taxon>
        <taxon>Bacillota</taxon>
        <taxon>Bacilli</taxon>
        <taxon>Bacillales</taxon>
        <taxon>Bacillaceae</taxon>
        <taxon>Cerasibacillus</taxon>
    </lineage>
</organism>
<evidence type="ECO:0008006" key="5">
    <source>
        <dbReference type="Google" id="ProtNLM"/>
    </source>
</evidence>
<gene>
    <name evidence="3" type="primary">yycO</name>
    <name evidence="3" type="ORF">CQU01_23530</name>
</gene>
<dbReference type="Pfam" id="PF05708">
    <property type="entry name" value="Peptidase_C92"/>
    <property type="match status" value="1"/>
</dbReference>
<keyword evidence="4" id="KW-1185">Reference proteome</keyword>
<keyword evidence="2" id="KW-0732">Signal</keyword>
<accession>A0A511UZN7</accession>
<dbReference type="AlphaFoldDB" id="A0A511UZN7"/>
<dbReference type="SUPFAM" id="SSF54001">
    <property type="entry name" value="Cysteine proteinases"/>
    <property type="match status" value="1"/>
</dbReference>
<dbReference type="RefSeq" id="WP_246118103.1">
    <property type="nucleotide sequence ID" value="NZ_JACHHA010000015.1"/>
</dbReference>
<feature type="coiled-coil region" evidence="1">
    <location>
        <begin position="64"/>
        <end position="91"/>
    </location>
</feature>
<keyword evidence="1" id="KW-0175">Coiled coil</keyword>